<name>A0A8J7K819_9NEIS</name>
<dbReference type="AlphaFoldDB" id="A0A8J7K819"/>
<keyword evidence="2" id="KW-1185">Reference proteome</keyword>
<evidence type="ECO:0000313" key="2">
    <source>
        <dbReference type="Proteomes" id="UP000604481"/>
    </source>
</evidence>
<comment type="caution">
    <text evidence="1">The sequence shown here is derived from an EMBL/GenBank/DDBJ whole genome shotgun (WGS) entry which is preliminary data.</text>
</comment>
<dbReference type="RefSeq" id="WP_194115458.1">
    <property type="nucleotide sequence ID" value="NZ_JADFUA010000003.1"/>
</dbReference>
<accession>A0A8J7K819</accession>
<sequence length="121" mass="13915">MPTTYRLRLSIAMLSTTECERALEAIRLQWQSPSFIQRQFCGELVALLSLQHEAAIDTGESPDWFIERIAAAIWHGIGRFTRLSFDLAPHEAPDGKLYVLDESHYRTVMQKFRLGSPTLRH</sequence>
<gene>
    <name evidence="1" type="ORF">INR99_06130</name>
</gene>
<evidence type="ECO:0000313" key="1">
    <source>
        <dbReference type="EMBL" id="MBE9608923.1"/>
    </source>
</evidence>
<reference evidence="1 2" key="1">
    <citation type="submission" date="2020-10" db="EMBL/GenBank/DDBJ databases">
        <title>The genome sequence of Chitinilyticum litopenaei 4Y14.</title>
        <authorList>
            <person name="Liu Y."/>
        </authorList>
    </citation>
    <scope>NUCLEOTIDE SEQUENCE [LARGE SCALE GENOMIC DNA]</scope>
    <source>
        <strain evidence="1 2">4Y14</strain>
    </source>
</reference>
<protein>
    <submittedName>
        <fullName evidence="1">Uncharacterized protein</fullName>
    </submittedName>
</protein>
<dbReference type="Proteomes" id="UP000604481">
    <property type="component" value="Unassembled WGS sequence"/>
</dbReference>
<organism evidence="1 2">
    <name type="scientific">Chitinilyticum piscinae</name>
    <dbReference type="NCBI Taxonomy" id="2866724"/>
    <lineage>
        <taxon>Bacteria</taxon>
        <taxon>Pseudomonadati</taxon>
        <taxon>Pseudomonadota</taxon>
        <taxon>Betaproteobacteria</taxon>
        <taxon>Neisseriales</taxon>
        <taxon>Chitinibacteraceae</taxon>
        <taxon>Chitinilyticum</taxon>
    </lineage>
</organism>
<dbReference type="EMBL" id="JADFUA010000003">
    <property type="protein sequence ID" value="MBE9608923.1"/>
    <property type="molecule type" value="Genomic_DNA"/>
</dbReference>
<proteinExistence type="predicted"/>